<proteinExistence type="predicted"/>
<evidence type="ECO:0000256" key="1">
    <source>
        <dbReference type="SAM" id="SignalP"/>
    </source>
</evidence>
<reference evidence="3 5" key="2">
    <citation type="submission" date="2016-06" db="EMBL/GenBank/DDBJ databases">
        <title>Genome sequence of Oerskovia enterophila DSM 43852.</title>
        <authorList>
            <person name="Poehlein A."/>
            <person name="Jag V."/>
            <person name="Bengelsdorf F.R."/>
            <person name="Daniel R."/>
            <person name="Duerre P."/>
        </authorList>
    </citation>
    <scope>NUCLEOTIDE SEQUENCE [LARGE SCALE GENOMIC DNA]</scope>
    <source>
        <strain evidence="3 5">DSM 43852</strain>
    </source>
</reference>
<name>A0A161XFX7_9CELL</name>
<gene>
    <name evidence="3" type="ORF">OERS_35520</name>
    <name evidence="2" type="ORF">OJAG_16500</name>
</gene>
<evidence type="ECO:0000313" key="4">
    <source>
        <dbReference type="Proteomes" id="UP000076447"/>
    </source>
</evidence>
<evidence type="ECO:0000313" key="2">
    <source>
        <dbReference type="EMBL" id="KZM35687.1"/>
    </source>
</evidence>
<evidence type="ECO:0000313" key="5">
    <source>
        <dbReference type="Proteomes" id="UP000093412"/>
    </source>
</evidence>
<keyword evidence="5" id="KW-1185">Reference proteome</keyword>
<dbReference type="EMBL" id="LRIE01000067">
    <property type="protein sequence ID" value="KZM35687.1"/>
    <property type="molecule type" value="Genomic_DNA"/>
</dbReference>
<dbReference type="AlphaFoldDB" id="A0A161XFX7"/>
<dbReference type="Proteomes" id="UP000093412">
    <property type="component" value="Unassembled WGS sequence"/>
</dbReference>
<organism evidence="2 4">
    <name type="scientific">Oerskovia enterophila</name>
    <dbReference type="NCBI Taxonomy" id="43678"/>
    <lineage>
        <taxon>Bacteria</taxon>
        <taxon>Bacillati</taxon>
        <taxon>Actinomycetota</taxon>
        <taxon>Actinomycetes</taxon>
        <taxon>Micrococcales</taxon>
        <taxon>Cellulomonadaceae</taxon>
        <taxon>Oerskovia</taxon>
    </lineage>
</organism>
<dbReference type="EMBL" id="MAQA01000058">
    <property type="protein sequence ID" value="OCI29773.1"/>
    <property type="molecule type" value="Genomic_DNA"/>
</dbReference>
<dbReference type="RefSeq" id="WP_068627402.1">
    <property type="nucleotide sequence ID" value="NZ_LRIE01000067.1"/>
</dbReference>
<sequence length="142" mass="15052">MTNRKNVTKTFGGLATAVLLTFSLAACSGDADVKAFCETGEGFEDSMNDVDASDPAAAGEAFDKLVTELKAAKAPEAIAADWTTLTEGFENMGETLTALSELDPTADDYMEKATELSDSLQSTDFQTAADNVEKWTTENCKA</sequence>
<protein>
    <recommendedName>
        <fullName evidence="6">Lipoprotein</fullName>
    </recommendedName>
</protein>
<keyword evidence="1" id="KW-0732">Signal</keyword>
<comment type="caution">
    <text evidence="2">The sequence shown here is derived from an EMBL/GenBank/DDBJ whole genome shotgun (WGS) entry which is preliminary data.</text>
</comment>
<dbReference type="Proteomes" id="UP000076447">
    <property type="component" value="Unassembled WGS sequence"/>
</dbReference>
<feature type="signal peptide" evidence="1">
    <location>
        <begin position="1"/>
        <end position="28"/>
    </location>
</feature>
<dbReference type="PROSITE" id="PS51257">
    <property type="entry name" value="PROKAR_LIPOPROTEIN"/>
    <property type="match status" value="1"/>
</dbReference>
<feature type="chain" id="PRO_5038508221" description="Lipoprotein" evidence="1">
    <location>
        <begin position="29"/>
        <end position="142"/>
    </location>
</feature>
<evidence type="ECO:0008006" key="6">
    <source>
        <dbReference type="Google" id="ProtNLM"/>
    </source>
</evidence>
<accession>A0A161XFX7</accession>
<reference evidence="2 4" key="1">
    <citation type="submission" date="2016-01" db="EMBL/GenBank/DDBJ databases">
        <title>Genome sequence of Oerskovia enterophila VJag, an agar and cellulose degrading bacterium.</title>
        <authorList>
            <person name="Poehlein A."/>
            <person name="Jag V."/>
            <person name="Bengelsdorf F."/>
            <person name="Duerre P."/>
            <person name="Daniel R."/>
        </authorList>
    </citation>
    <scope>NUCLEOTIDE SEQUENCE [LARGE SCALE GENOMIC DNA]</scope>
    <source>
        <strain evidence="2 4">VJag</strain>
    </source>
</reference>
<evidence type="ECO:0000313" key="3">
    <source>
        <dbReference type="EMBL" id="OCI29773.1"/>
    </source>
</evidence>
<dbReference type="PATRIC" id="fig|43678.3.peg.1731"/>